<dbReference type="PANTHER" id="PTHR30328">
    <property type="entry name" value="TRANSCRIPTIONAL REPRESSOR"/>
    <property type="match status" value="1"/>
</dbReference>
<dbReference type="Pfam" id="PF00440">
    <property type="entry name" value="TetR_N"/>
    <property type="match status" value="1"/>
</dbReference>
<sequence length="224" mass="24987">MNDRPQATKVKEKPPGSHAARTSRTRKAILVAAAGEFVAHGLEGANIEAIAHSAGVNKALVYRHFSRKEVLFRHVLEDAYRAMRDAEESLAMPSDPVAALDRLVEFTFDYYRNNQGFLTLVGIENLHGGENIRESEPETVYAGNISRMVAGILERGVTAGVFRPRLDPVELWLSISNLCWATVSTAHTIRFTFGRDVLAEPARSARLAHVQEMIRRYALRPDHL</sequence>
<dbReference type="Pfam" id="PF17938">
    <property type="entry name" value="TetR_C_29"/>
    <property type="match status" value="1"/>
</dbReference>
<dbReference type="GO" id="GO:0003677">
    <property type="term" value="F:DNA binding"/>
    <property type="evidence" value="ECO:0007669"/>
    <property type="project" value="UniProtKB-UniRule"/>
</dbReference>
<dbReference type="InterPro" id="IPR036271">
    <property type="entry name" value="Tet_transcr_reg_TetR-rel_C_sf"/>
</dbReference>
<comment type="caution">
    <text evidence="3">The sequence shown here is derived from an EMBL/GenBank/DDBJ whole genome shotgun (WGS) entry which is preliminary data.</text>
</comment>
<dbReference type="SUPFAM" id="SSF48498">
    <property type="entry name" value="Tetracyclin repressor-like, C-terminal domain"/>
    <property type="match status" value="1"/>
</dbReference>
<evidence type="ECO:0000256" key="1">
    <source>
        <dbReference type="ARBA" id="ARBA00023125"/>
    </source>
</evidence>
<dbReference type="InterPro" id="IPR050109">
    <property type="entry name" value="HTH-type_TetR-like_transc_reg"/>
</dbReference>
<dbReference type="RefSeq" id="WP_065660147.1">
    <property type="nucleotide sequence ID" value="NZ_CP048523.1"/>
</dbReference>
<protein>
    <submittedName>
        <fullName evidence="3">TetR/AcrR family transcriptional regulator</fullName>
    </submittedName>
</protein>
<accession>A0A1B9TC29</accession>
<evidence type="ECO:0000256" key="2">
    <source>
        <dbReference type="SAM" id="MobiDB-lite"/>
    </source>
</evidence>
<name>A0A1B9TC29_AGRTU</name>
<dbReference type="AlphaFoldDB" id="A0A1B9TC29"/>
<dbReference type="SUPFAM" id="SSF46689">
    <property type="entry name" value="Homeodomain-like"/>
    <property type="match status" value="1"/>
</dbReference>
<dbReference type="InterPro" id="IPR009057">
    <property type="entry name" value="Homeodomain-like_sf"/>
</dbReference>
<gene>
    <name evidence="3" type="ORF">G6M46_29010</name>
</gene>
<dbReference type="InterPro" id="IPR041474">
    <property type="entry name" value="NicS_C"/>
</dbReference>
<dbReference type="Gene3D" id="1.10.357.10">
    <property type="entry name" value="Tetracycline Repressor, domain 2"/>
    <property type="match status" value="1"/>
</dbReference>
<reference evidence="3" key="1">
    <citation type="journal article" date="2020" name="Science">
        <title>Unexpected conservation and global transmission of agrobacterial virulence plasmids.</title>
        <authorList>
            <person name="Weisberg A.J."/>
            <person name="Davis E.W. 2nd"/>
            <person name="Tabima J."/>
            <person name="Belcher M.S."/>
            <person name="Miller M."/>
            <person name="Kuo C.H."/>
            <person name="Loper J.E."/>
            <person name="Grunwald N.J."/>
            <person name="Putnam M.L."/>
            <person name="Chang J.H."/>
        </authorList>
    </citation>
    <scope>NUCLEOTIDE SEQUENCE</scope>
    <source>
        <strain evidence="3">17-1853-1a</strain>
    </source>
</reference>
<proteinExistence type="predicted"/>
<dbReference type="InterPro" id="IPR001647">
    <property type="entry name" value="HTH_TetR"/>
</dbReference>
<keyword evidence="1" id="KW-0238">DNA-binding</keyword>
<dbReference type="PANTHER" id="PTHR30328:SF54">
    <property type="entry name" value="HTH-TYPE TRANSCRIPTIONAL REPRESSOR SCO4008"/>
    <property type="match status" value="1"/>
</dbReference>
<feature type="region of interest" description="Disordered" evidence="2">
    <location>
        <begin position="1"/>
        <end position="23"/>
    </location>
</feature>
<evidence type="ECO:0000313" key="4">
    <source>
        <dbReference type="Proteomes" id="UP000702952"/>
    </source>
</evidence>
<dbReference type="Proteomes" id="UP000702952">
    <property type="component" value="Unassembled WGS sequence"/>
</dbReference>
<organism evidence="3 4">
    <name type="scientific">Agrobacterium tumefaciens</name>
    <dbReference type="NCBI Taxonomy" id="358"/>
    <lineage>
        <taxon>Bacteria</taxon>
        <taxon>Pseudomonadati</taxon>
        <taxon>Pseudomonadota</taxon>
        <taxon>Alphaproteobacteria</taxon>
        <taxon>Hyphomicrobiales</taxon>
        <taxon>Rhizobiaceae</taxon>
        <taxon>Rhizobium/Agrobacterium group</taxon>
        <taxon>Agrobacterium</taxon>
        <taxon>Agrobacterium tumefaciens complex</taxon>
    </lineage>
</organism>
<dbReference type="EMBL" id="JAAMAY010000046">
    <property type="protein sequence ID" value="NTC32184.1"/>
    <property type="molecule type" value="Genomic_DNA"/>
</dbReference>
<dbReference type="PRINTS" id="PR00455">
    <property type="entry name" value="HTHTETR"/>
</dbReference>
<dbReference type="PROSITE" id="PS50977">
    <property type="entry name" value="HTH_TETR_2"/>
    <property type="match status" value="1"/>
</dbReference>
<evidence type="ECO:0000313" key="3">
    <source>
        <dbReference type="EMBL" id="NTC32184.1"/>
    </source>
</evidence>